<dbReference type="HOGENOM" id="CLU_2912134_0_0_5"/>
<comment type="caution">
    <text evidence="1">The sequence shown here is derived from an EMBL/GenBank/DDBJ whole genome shotgun (WGS) entry which is preliminary data.</text>
</comment>
<sequence length="61" mass="6466">MGATVYVGGYPSLATQQALRVLADAVPAGTPIFHWSDIDPDGTWIFEPSNWRSGAASDLTS</sequence>
<evidence type="ECO:0000313" key="1">
    <source>
        <dbReference type="EMBL" id="EKS31828.1"/>
    </source>
</evidence>
<evidence type="ECO:0000313" key="2">
    <source>
        <dbReference type="Proteomes" id="UP000001095"/>
    </source>
</evidence>
<dbReference type="Gene3D" id="3.40.1360.10">
    <property type="match status" value="1"/>
</dbReference>
<gene>
    <name evidence="1" type="ORF">HMPREF9696_04049</name>
</gene>
<evidence type="ECO:0008006" key="3">
    <source>
        <dbReference type="Google" id="ProtNLM"/>
    </source>
</evidence>
<dbReference type="Proteomes" id="UP000001095">
    <property type="component" value="Unassembled WGS sequence"/>
</dbReference>
<keyword evidence="2" id="KW-1185">Reference proteome</keyword>
<dbReference type="GO" id="GO:0003677">
    <property type="term" value="F:DNA binding"/>
    <property type="evidence" value="ECO:0007669"/>
    <property type="project" value="InterPro"/>
</dbReference>
<dbReference type="EMBL" id="AGWY01000018">
    <property type="protein sequence ID" value="EKS31828.1"/>
    <property type="molecule type" value="Genomic_DNA"/>
</dbReference>
<accession>K8P074</accession>
<dbReference type="RefSeq" id="WP_002714915.1">
    <property type="nucleotide sequence ID" value="NZ_KB375281.1"/>
</dbReference>
<name>K8P074_9BRAD</name>
<dbReference type="SUPFAM" id="SSF56726">
    <property type="entry name" value="DNA topoisomerase IV, alpha subunit"/>
    <property type="match status" value="1"/>
</dbReference>
<dbReference type="PATRIC" id="fig|883079.3.peg.4131"/>
<protein>
    <recommendedName>
        <fullName evidence="3">Wadjet protein JetD C-terminal domain-containing protein</fullName>
    </recommendedName>
</protein>
<proteinExistence type="predicted"/>
<organism evidence="1 2">
    <name type="scientific">Afipia clevelandensis ATCC 49720</name>
    <dbReference type="NCBI Taxonomy" id="883079"/>
    <lineage>
        <taxon>Bacteria</taxon>
        <taxon>Pseudomonadati</taxon>
        <taxon>Pseudomonadota</taxon>
        <taxon>Alphaproteobacteria</taxon>
        <taxon>Hyphomicrobiales</taxon>
        <taxon>Nitrobacteraceae</taxon>
        <taxon>Afipia</taxon>
    </lineage>
</organism>
<dbReference type="AlphaFoldDB" id="K8P074"/>
<reference evidence="1 2" key="1">
    <citation type="submission" date="2012-04" db="EMBL/GenBank/DDBJ databases">
        <title>The Genome Sequence of Afipia clevelandensis ATCC 49720.</title>
        <authorList>
            <consortium name="The Broad Institute Genome Sequencing Platform"/>
            <person name="Earl A."/>
            <person name="Ward D."/>
            <person name="Feldgarden M."/>
            <person name="Gevers D."/>
            <person name="Huys G."/>
            <person name="Walker B."/>
            <person name="Young S.K."/>
            <person name="Zeng Q."/>
            <person name="Gargeya S."/>
            <person name="Fitzgerald M."/>
            <person name="Haas B."/>
            <person name="Abouelleil A."/>
            <person name="Alvarado L."/>
            <person name="Arachchi H.M."/>
            <person name="Berlin A."/>
            <person name="Chapman S.B."/>
            <person name="Goldberg J."/>
            <person name="Griggs A."/>
            <person name="Gujja S."/>
            <person name="Hansen M."/>
            <person name="Howarth C."/>
            <person name="Imamovic A."/>
            <person name="Larimer J."/>
            <person name="McCowen C."/>
            <person name="Montmayeur A."/>
            <person name="Murphy C."/>
            <person name="Neiman D."/>
            <person name="Pearson M."/>
            <person name="Priest M."/>
            <person name="Roberts A."/>
            <person name="Saif S."/>
            <person name="Shea T."/>
            <person name="Sisk P."/>
            <person name="Sykes S."/>
            <person name="Wortman J."/>
            <person name="Nusbaum C."/>
            <person name="Birren B."/>
        </authorList>
    </citation>
    <scope>NUCLEOTIDE SEQUENCE [LARGE SCALE GENOMIC DNA]</scope>
    <source>
        <strain evidence="1 2">ATCC 49720</strain>
    </source>
</reference>
<dbReference type="InterPro" id="IPR036078">
    <property type="entry name" value="Spo11/TopoVI_A_sf"/>
</dbReference>
<dbReference type="GO" id="GO:0005694">
    <property type="term" value="C:chromosome"/>
    <property type="evidence" value="ECO:0007669"/>
    <property type="project" value="InterPro"/>
</dbReference>